<dbReference type="GO" id="GO:0009228">
    <property type="term" value="P:thiamine biosynthetic process"/>
    <property type="evidence" value="ECO:0007669"/>
    <property type="project" value="UniProtKB-KW"/>
</dbReference>
<dbReference type="PANTHER" id="PTHR20857:SF23">
    <property type="entry name" value="THIAMINE BIOSYNTHETIC BIFUNCTIONAL ENZYME"/>
    <property type="match status" value="1"/>
</dbReference>
<organism evidence="4">
    <name type="scientific">marine metagenome</name>
    <dbReference type="NCBI Taxonomy" id="408172"/>
    <lineage>
        <taxon>unclassified sequences</taxon>
        <taxon>metagenomes</taxon>
        <taxon>ecological metagenomes</taxon>
    </lineage>
</organism>
<accession>A0A382E4P9</accession>
<dbReference type="SUPFAM" id="SSF51391">
    <property type="entry name" value="Thiamin phosphate synthase"/>
    <property type="match status" value="1"/>
</dbReference>
<keyword evidence="2" id="KW-0784">Thiamine biosynthesis</keyword>
<dbReference type="Gene3D" id="3.20.20.70">
    <property type="entry name" value="Aldolase class I"/>
    <property type="match status" value="1"/>
</dbReference>
<evidence type="ECO:0000313" key="4">
    <source>
        <dbReference type="EMBL" id="SVB45766.1"/>
    </source>
</evidence>
<evidence type="ECO:0000259" key="3">
    <source>
        <dbReference type="Pfam" id="PF02581"/>
    </source>
</evidence>
<dbReference type="EMBL" id="UINC01042738">
    <property type="protein sequence ID" value="SVB45766.1"/>
    <property type="molecule type" value="Genomic_DNA"/>
</dbReference>
<sequence>MEKKILIGKKVKKICKKYNVKFLINDEPNLAKKLNTDGCHLGQKDMNINEARKILKNKIIGITCHNSIKLAKIAIDNNADYIAFGAFNDSKTKKARYKAKINILLSIKKMTNIPVVAIGGINSKNYKKLLLNKANFLAISGYIWNNKKYKPSEAIEKIK</sequence>
<comment type="pathway">
    <text evidence="1">Cofactor biosynthesis; thiamine diphosphate biosynthesis.</text>
</comment>
<name>A0A382E4P9_9ZZZZ</name>
<dbReference type="GO" id="GO:0005737">
    <property type="term" value="C:cytoplasm"/>
    <property type="evidence" value="ECO:0007669"/>
    <property type="project" value="TreeGrafter"/>
</dbReference>
<gene>
    <name evidence="4" type="ORF">METZ01_LOCUS198620</name>
</gene>
<feature type="domain" description="Thiamine phosphate synthase/TenI" evidence="3">
    <location>
        <begin position="8"/>
        <end position="140"/>
    </location>
</feature>
<reference evidence="4" key="1">
    <citation type="submission" date="2018-05" db="EMBL/GenBank/DDBJ databases">
        <authorList>
            <person name="Lanie J.A."/>
            <person name="Ng W.-L."/>
            <person name="Kazmierczak K.M."/>
            <person name="Andrzejewski T.M."/>
            <person name="Davidsen T.M."/>
            <person name="Wayne K.J."/>
            <person name="Tettelin H."/>
            <person name="Glass J.I."/>
            <person name="Rusch D."/>
            <person name="Podicherti R."/>
            <person name="Tsui H.-C.T."/>
            <person name="Winkler M.E."/>
        </authorList>
    </citation>
    <scope>NUCLEOTIDE SEQUENCE</scope>
</reference>
<dbReference type="CDD" id="cd00564">
    <property type="entry name" value="TMP_TenI"/>
    <property type="match status" value="1"/>
</dbReference>
<dbReference type="InterPro" id="IPR013785">
    <property type="entry name" value="Aldolase_TIM"/>
</dbReference>
<protein>
    <recommendedName>
        <fullName evidence="3">Thiamine phosphate synthase/TenI domain-containing protein</fullName>
    </recommendedName>
</protein>
<evidence type="ECO:0000256" key="1">
    <source>
        <dbReference type="ARBA" id="ARBA00004948"/>
    </source>
</evidence>
<dbReference type="InterPro" id="IPR036206">
    <property type="entry name" value="ThiamineP_synth_sf"/>
</dbReference>
<dbReference type="GO" id="GO:0004789">
    <property type="term" value="F:thiamine-phosphate diphosphorylase activity"/>
    <property type="evidence" value="ECO:0007669"/>
    <property type="project" value="TreeGrafter"/>
</dbReference>
<dbReference type="InterPro" id="IPR022998">
    <property type="entry name" value="ThiamineP_synth_TenI"/>
</dbReference>
<proteinExistence type="predicted"/>
<evidence type="ECO:0000256" key="2">
    <source>
        <dbReference type="ARBA" id="ARBA00022977"/>
    </source>
</evidence>
<dbReference type="PANTHER" id="PTHR20857">
    <property type="entry name" value="THIAMINE-PHOSPHATE PYROPHOSPHORYLASE"/>
    <property type="match status" value="1"/>
</dbReference>
<dbReference type="Pfam" id="PF02581">
    <property type="entry name" value="TMP-TENI"/>
    <property type="match status" value="1"/>
</dbReference>
<dbReference type="AlphaFoldDB" id="A0A382E4P9"/>